<dbReference type="HOGENOM" id="CLU_032473_4_1_7"/>
<dbReference type="GO" id="GO:0046930">
    <property type="term" value="C:pore complex"/>
    <property type="evidence" value="ECO:0007669"/>
    <property type="project" value="UniProtKB-KW"/>
</dbReference>
<dbReference type="InterPro" id="IPR036998">
    <property type="entry name" value="Porin_LamB_sf"/>
</dbReference>
<keyword evidence="7" id="KW-0626">Porin</keyword>
<evidence type="ECO:0000256" key="3">
    <source>
        <dbReference type="ARBA" id="ARBA00022448"/>
    </source>
</evidence>
<evidence type="ECO:0000313" key="10">
    <source>
        <dbReference type="EMBL" id="ADR33955.1"/>
    </source>
</evidence>
<gene>
    <name evidence="10" type="ordered locus">Sulku_1292</name>
</gene>
<evidence type="ECO:0000256" key="9">
    <source>
        <dbReference type="ARBA" id="ARBA00023237"/>
    </source>
</evidence>
<comment type="similarity">
    <text evidence="2">Belongs to the porin LamB (TC 1.B.3) family.</text>
</comment>
<dbReference type="Gene3D" id="2.40.170.10">
    <property type="entry name" value="Porin, LamB type"/>
    <property type="match status" value="1"/>
</dbReference>
<dbReference type="KEGG" id="sku:Sulku_1292"/>
<keyword evidence="8" id="KW-0472">Membrane</keyword>
<dbReference type="GO" id="GO:0009279">
    <property type="term" value="C:cell outer membrane"/>
    <property type="evidence" value="ECO:0007669"/>
    <property type="project" value="UniProtKB-SubCell"/>
</dbReference>
<evidence type="ECO:0000256" key="8">
    <source>
        <dbReference type="ARBA" id="ARBA00023136"/>
    </source>
</evidence>
<organism evidence="10 11">
    <name type="scientific">Sulfuricurvum kujiense (strain ATCC BAA-921 / DSM 16994 / JCM 11577 / YK-1)</name>
    <dbReference type="NCBI Taxonomy" id="709032"/>
    <lineage>
        <taxon>Bacteria</taxon>
        <taxon>Pseudomonadati</taxon>
        <taxon>Campylobacterota</taxon>
        <taxon>Epsilonproteobacteria</taxon>
        <taxon>Campylobacterales</taxon>
        <taxon>Sulfurimonadaceae</taxon>
        <taxon>Sulfuricurvum</taxon>
    </lineage>
</organism>
<dbReference type="PANTHER" id="PTHR38762:SF1">
    <property type="entry name" value="CRYPTIC OUTER MEMBRANE PORIN BGLH-RELATED"/>
    <property type="match status" value="1"/>
</dbReference>
<dbReference type="PANTHER" id="PTHR38762">
    <property type="entry name" value="CRYPTIC OUTER MEMBRANE PORIN BGLH-RELATED"/>
    <property type="match status" value="1"/>
</dbReference>
<comment type="subcellular location">
    <subcellularLocation>
        <location evidence="1">Cell outer membrane</location>
        <topology evidence="1">Multi-pass membrane protein</topology>
    </subcellularLocation>
</comment>
<evidence type="ECO:0000256" key="7">
    <source>
        <dbReference type="ARBA" id="ARBA00023114"/>
    </source>
</evidence>
<dbReference type="EMBL" id="CP002355">
    <property type="protein sequence ID" value="ADR33955.1"/>
    <property type="molecule type" value="Genomic_DNA"/>
</dbReference>
<evidence type="ECO:0000256" key="4">
    <source>
        <dbReference type="ARBA" id="ARBA00022452"/>
    </source>
</evidence>
<keyword evidence="9" id="KW-0998">Cell outer membrane</keyword>
<keyword evidence="11" id="KW-1185">Reference proteome</keyword>
<evidence type="ECO:0000313" key="11">
    <source>
        <dbReference type="Proteomes" id="UP000008721"/>
    </source>
</evidence>
<protein>
    <submittedName>
        <fullName evidence="10">Porin LamB type</fullName>
    </submittedName>
</protein>
<evidence type="ECO:0000256" key="5">
    <source>
        <dbReference type="ARBA" id="ARBA00022692"/>
    </source>
</evidence>
<dbReference type="Proteomes" id="UP000008721">
    <property type="component" value="Chromosome"/>
</dbReference>
<dbReference type="InterPro" id="IPR003192">
    <property type="entry name" value="Porin_LamB"/>
</dbReference>
<sequence>MMIRMGMITVFLILPLWGVENTLGTTGYARLQTSLQDDKADVCFKAPGAGSKYRLGNECDTWIELGLYDRIHFDNGITMHNQIRPIFSGANNRQIDYLRLDEIYSEISGIFDNNSVSFWAGRRFYERYDSHINDYFFFNMSGDGAGFRNLNINGYKLSYSYIFDRLNPSNISGDEKVRFDSHDLRLIKTVPRGEWTVFANRMEVHSKTFSDSQHISASPGYAAGFLYKDTQICKELFGMEGENISGIFYGKGVAKSAGSGSPYLQEGLIDNIISAPDTIEEARTWRFINYNAFENETWGLMSNFVYEKRKETAFSGTDQTWISAGVRPYWFFHKNGRLVLEEGIDRVEDGTSHNIYTLTKTTVALEAALDKGVWKRPVLRLYYTYANWSESALGLIGTDYYTKQTHGDNLGIQLEYWW</sequence>
<keyword evidence="6" id="KW-0406">Ion transport</keyword>
<dbReference type="GO" id="GO:0015288">
    <property type="term" value="F:porin activity"/>
    <property type="evidence" value="ECO:0007669"/>
    <property type="project" value="UniProtKB-KW"/>
</dbReference>
<evidence type="ECO:0000256" key="2">
    <source>
        <dbReference type="ARBA" id="ARBA00007055"/>
    </source>
</evidence>
<dbReference type="eggNOG" id="COG4580">
    <property type="taxonomic scope" value="Bacteria"/>
</dbReference>
<evidence type="ECO:0000256" key="1">
    <source>
        <dbReference type="ARBA" id="ARBA00004571"/>
    </source>
</evidence>
<keyword evidence="3" id="KW-0813">Transport</keyword>
<dbReference type="RefSeq" id="WP_013460152.1">
    <property type="nucleotide sequence ID" value="NC_014762.1"/>
</dbReference>
<dbReference type="InterPro" id="IPR050286">
    <property type="entry name" value="G_neg_Bact_CarbUptk_Porin"/>
</dbReference>
<dbReference type="OrthoDB" id="106611at2"/>
<dbReference type="GO" id="GO:0015144">
    <property type="term" value="F:carbohydrate transmembrane transporter activity"/>
    <property type="evidence" value="ECO:0007669"/>
    <property type="project" value="TreeGrafter"/>
</dbReference>
<dbReference type="STRING" id="709032.Sulku_1292"/>
<dbReference type="Pfam" id="PF02264">
    <property type="entry name" value="LamB"/>
    <property type="match status" value="1"/>
</dbReference>
<dbReference type="SUPFAM" id="SSF56935">
    <property type="entry name" value="Porins"/>
    <property type="match status" value="1"/>
</dbReference>
<name>E4TY35_SULKY</name>
<keyword evidence="4" id="KW-1134">Transmembrane beta strand</keyword>
<dbReference type="GO" id="GO:0006811">
    <property type="term" value="P:monoatomic ion transport"/>
    <property type="evidence" value="ECO:0007669"/>
    <property type="project" value="UniProtKB-KW"/>
</dbReference>
<keyword evidence="5" id="KW-0812">Transmembrane</keyword>
<accession>E4TY35</accession>
<proteinExistence type="inferred from homology"/>
<reference evidence="10 11" key="1">
    <citation type="journal article" date="2012" name="Stand. Genomic Sci.">
        <title>Complete genome sequence of the sulfur compounds oxidizing chemolithoautotroph Sulfuricurvum kujiense type strain (YK-1(T)).</title>
        <authorList>
            <person name="Han C."/>
            <person name="Kotsyurbenko O."/>
            <person name="Chertkov O."/>
            <person name="Held B."/>
            <person name="Lapidus A."/>
            <person name="Nolan M."/>
            <person name="Lucas S."/>
            <person name="Hammon N."/>
            <person name="Deshpande S."/>
            <person name="Cheng J.F."/>
            <person name="Tapia R."/>
            <person name="Goodwin L.A."/>
            <person name="Pitluck S."/>
            <person name="Liolios K."/>
            <person name="Pagani I."/>
            <person name="Ivanova N."/>
            <person name="Mavromatis K."/>
            <person name="Mikhailova N."/>
            <person name="Pati A."/>
            <person name="Chen A."/>
            <person name="Palaniappan K."/>
            <person name="Land M."/>
            <person name="Hauser L."/>
            <person name="Chang Y.J."/>
            <person name="Jeffries C.D."/>
            <person name="Brambilla E.M."/>
            <person name="Rohde M."/>
            <person name="Spring S."/>
            <person name="Sikorski J."/>
            <person name="Goker M."/>
            <person name="Woyke T."/>
            <person name="Bristow J."/>
            <person name="Eisen J.A."/>
            <person name="Markowitz V."/>
            <person name="Hugenholtz P."/>
            <person name="Kyrpides N.C."/>
            <person name="Klenk H.P."/>
            <person name="Detter J.C."/>
        </authorList>
    </citation>
    <scope>NUCLEOTIDE SEQUENCE [LARGE SCALE GENOMIC DNA]</scope>
    <source>
        <strain evidence="11">ATCC BAA-921 / DSM 16994 / JCM 11577 / YK-1</strain>
    </source>
</reference>
<dbReference type="AlphaFoldDB" id="E4TY35"/>
<evidence type="ECO:0000256" key="6">
    <source>
        <dbReference type="ARBA" id="ARBA00023065"/>
    </source>
</evidence>
<dbReference type="GO" id="GO:0015774">
    <property type="term" value="P:polysaccharide transport"/>
    <property type="evidence" value="ECO:0007669"/>
    <property type="project" value="TreeGrafter"/>
</dbReference>